<reference evidence="1 2" key="1">
    <citation type="journal article" date="2023" name="Sci. Data">
        <title>Genome assembly of the Korean intertidal mud-creeper Batillaria attramentaria.</title>
        <authorList>
            <person name="Patra A.K."/>
            <person name="Ho P.T."/>
            <person name="Jun S."/>
            <person name="Lee S.J."/>
            <person name="Kim Y."/>
            <person name="Won Y.J."/>
        </authorList>
    </citation>
    <scope>NUCLEOTIDE SEQUENCE [LARGE SCALE GENOMIC DNA]</scope>
    <source>
        <strain evidence="1">Wonlab-2016</strain>
    </source>
</reference>
<dbReference type="EMBL" id="JACVVK020000019">
    <property type="protein sequence ID" value="KAK7503673.1"/>
    <property type="molecule type" value="Genomic_DNA"/>
</dbReference>
<evidence type="ECO:0000313" key="2">
    <source>
        <dbReference type="Proteomes" id="UP001519460"/>
    </source>
</evidence>
<sequence>MTTIRSSVRPESSKQPWGTILKPEFGLGYQKMTEYEIDQTVNRLYTLPSPRERTYDRPNKQMSQEEVDAMLERLTRADKEKIPDSDRRITSSMYRDMGVVHSYAWKGYN</sequence>
<organism evidence="1 2">
    <name type="scientific">Batillaria attramentaria</name>
    <dbReference type="NCBI Taxonomy" id="370345"/>
    <lineage>
        <taxon>Eukaryota</taxon>
        <taxon>Metazoa</taxon>
        <taxon>Spiralia</taxon>
        <taxon>Lophotrochozoa</taxon>
        <taxon>Mollusca</taxon>
        <taxon>Gastropoda</taxon>
        <taxon>Caenogastropoda</taxon>
        <taxon>Sorbeoconcha</taxon>
        <taxon>Cerithioidea</taxon>
        <taxon>Batillariidae</taxon>
        <taxon>Batillaria</taxon>
    </lineage>
</organism>
<comment type="caution">
    <text evidence="1">The sequence shown here is derived from an EMBL/GenBank/DDBJ whole genome shotgun (WGS) entry which is preliminary data.</text>
</comment>
<keyword evidence="2" id="KW-1185">Reference proteome</keyword>
<evidence type="ECO:0000313" key="1">
    <source>
        <dbReference type="EMBL" id="KAK7503673.1"/>
    </source>
</evidence>
<protein>
    <submittedName>
        <fullName evidence="1">Uncharacterized protein</fullName>
    </submittedName>
</protein>
<dbReference type="Proteomes" id="UP001519460">
    <property type="component" value="Unassembled WGS sequence"/>
</dbReference>
<name>A0ABD0LX28_9CAEN</name>
<proteinExistence type="predicted"/>
<accession>A0ABD0LX28</accession>
<gene>
    <name evidence="1" type="ORF">BaRGS_00005212</name>
</gene>
<dbReference type="AlphaFoldDB" id="A0ABD0LX28"/>